<dbReference type="SUPFAM" id="SSF50985">
    <property type="entry name" value="RCC1/BLIP-II"/>
    <property type="match status" value="1"/>
</dbReference>
<dbReference type="AlphaFoldDB" id="A0AAF0JHZ0"/>
<dbReference type="InterPro" id="IPR009091">
    <property type="entry name" value="RCC1/BLIP-II"/>
</dbReference>
<dbReference type="EMBL" id="CP119966">
    <property type="protein sequence ID" value="WFD41251.1"/>
    <property type="molecule type" value="Genomic_DNA"/>
</dbReference>
<dbReference type="GO" id="GO:0034551">
    <property type="term" value="P:mitochondrial respiratory chain complex III assembly"/>
    <property type="evidence" value="ECO:0007669"/>
    <property type="project" value="TreeGrafter"/>
</dbReference>
<dbReference type="PROSITE" id="PS50012">
    <property type="entry name" value="RCC1_3"/>
    <property type="match status" value="1"/>
</dbReference>
<evidence type="ECO:0000256" key="1">
    <source>
        <dbReference type="PROSITE-ProRule" id="PRU00235"/>
    </source>
</evidence>
<dbReference type="InterPro" id="IPR053245">
    <property type="entry name" value="MitoProcess-Associated"/>
</dbReference>
<dbReference type="PROSITE" id="PS00626">
    <property type="entry name" value="RCC1_2"/>
    <property type="match status" value="1"/>
</dbReference>
<dbReference type="PANTHER" id="PTHR47563:SF1">
    <property type="entry name" value="PROTEIN FMP25, MITOCHONDRIAL"/>
    <property type="match status" value="1"/>
</dbReference>
<dbReference type="Pfam" id="PF00415">
    <property type="entry name" value="RCC1"/>
    <property type="match status" value="2"/>
</dbReference>
<evidence type="ECO:0000313" key="3">
    <source>
        <dbReference type="Proteomes" id="UP001217754"/>
    </source>
</evidence>
<accession>A0AAF0JHZ0</accession>
<dbReference type="GO" id="GO:0005743">
    <property type="term" value="C:mitochondrial inner membrane"/>
    <property type="evidence" value="ECO:0007669"/>
    <property type="project" value="TreeGrafter"/>
</dbReference>
<name>A0AAF0JHZ0_9BASI</name>
<sequence>MFVRGLRSAWRPYARACWTSSALAGGGIAAYTISSNAWNDAREIPPPTEHRFPLCSVQAWGSNRNKVAAPQKNKATVNVPLEMPAFDGVALRDLQLSETYGAAVDAHGDVVQWGLGFSDELDPKTSLTPQRTLTGKDIVRVQLCGPKIYALSRSGAIYVFASQRIHQLVPTSWLNKLPGAAASIDYVKLSPMQGSRSASASFVAIAAGEHHLLALAKNGSVWSVPVDEHANAYGQLGYTRTTINAASASDAHKVQPIDWRLEPKVVARSPAGGAAEVPLDDLPAGSVWVPPSSIRFATQIRPVPSLDGVVFAQIAAGLEHSVVRTPEGRVLAWGRNANGELGLGAGVHIDTVAVPSEVTWPRSVVGKNAQCTNVAAGSNNTFFVVQSTGAPEETVPEAARALASVQQRIDVLAVGAGQRGTLGNAQRNQLSNVPARVRTVSGLQEYSEAARAMTPIPVRSLSVGTDGQVAVVMDAPPVGDETRRDVYVWGANDQYQLGLGKRSNLAMPALLTLSPEGDEAARNAPVLNRVLLVERQKVPGKAYDPHGNGTQRAYHVEQDIVAGGQGMAVYGRIVL</sequence>
<organism evidence="2 3">
    <name type="scientific">Malassezia japonica</name>
    <dbReference type="NCBI Taxonomy" id="223818"/>
    <lineage>
        <taxon>Eukaryota</taxon>
        <taxon>Fungi</taxon>
        <taxon>Dikarya</taxon>
        <taxon>Basidiomycota</taxon>
        <taxon>Ustilaginomycotina</taxon>
        <taxon>Malasseziomycetes</taxon>
        <taxon>Malasseziales</taxon>
        <taxon>Malasseziaceae</taxon>
        <taxon>Malassezia</taxon>
    </lineage>
</organism>
<dbReference type="RefSeq" id="XP_060124148.1">
    <property type="nucleotide sequence ID" value="XM_060268165.1"/>
</dbReference>
<dbReference type="PANTHER" id="PTHR47563">
    <property type="entry name" value="PROTEIN FMP25, MITOCHONDRIAL"/>
    <property type="match status" value="1"/>
</dbReference>
<dbReference type="Proteomes" id="UP001217754">
    <property type="component" value="Chromosome 9"/>
</dbReference>
<dbReference type="GeneID" id="85227899"/>
<gene>
    <name evidence="2" type="ORF">MJAP1_004248</name>
</gene>
<reference evidence="2" key="1">
    <citation type="submission" date="2023-03" db="EMBL/GenBank/DDBJ databases">
        <title>Mating type loci evolution in Malassezia.</title>
        <authorList>
            <person name="Coelho M.A."/>
        </authorList>
    </citation>
    <scope>NUCLEOTIDE SEQUENCE</scope>
    <source>
        <strain evidence="2">CBS 9431</strain>
    </source>
</reference>
<protein>
    <submittedName>
        <fullName evidence="2">Uncharacterized protein</fullName>
    </submittedName>
</protein>
<proteinExistence type="predicted"/>
<feature type="repeat" description="RCC1" evidence="1">
    <location>
        <begin position="328"/>
        <end position="387"/>
    </location>
</feature>
<evidence type="ECO:0000313" key="2">
    <source>
        <dbReference type="EMBL" id="WFD41251.1"/>
    </source>
</evidence>
<dbReference type="InterPro" id="IPR000408">
    <property type="entry name" value="Reg_chr_condens"/>
</dbReference>
<keyword evidence="3" id="KW-1185">Reference proteome</keyword>
<dbReference type="Gene3D" id="2.130.10.30">
    <property type="entry name" value="Regulator of chromosome condensation 1/beta-lactamase-inhibitor protein II"/>
    <property type="match status" value="2"/>
</dbReference>